<name>A0AAJ1HNF5_LIMMU</name>
<evidence type="ECO:0000313" key="3">
    <source>
        <dbReference type="Proteomes" id="UP001218021"/>
    </source>
</evidence>
<dbReference type="AlphaFoldDB" id="A0AAJ1HNF5"/>
<keyword evidence="1" id="KW-0472">Membrane</keyword>
<keyword evidence="1" id="KW-1133">Transmembrane helix</keyword>
<reference evidence="2" key="1">
    <citation type="submission" date="2023-01" db="EMBL/GenBank/DDBJ databases">
        <title>Genome analysis of 13 Lactobacillus isolated from gut of wild boar.</title>
        <authorList>
            <person name="Papp P."/>
            <person name="Libisch B."/>
            <person name="Nagy T."/>
            <person name="Olasz F."/>
        </authorList>
    </citation>
    <scope>NUCLEOTIDE SEQUENCE</scope>
    <source>
        <strain evidence="2">F108</strain>
    </source>
</reference>
<keyword evidence="1" id="KW-0812">Transmembrane</keyword>
<feature type="transmembrane region" description="Helical" evidence="1">
    <location>
        <begin position="6"/>
        <end position="28"/>
    </location>
</feature>
<evidence type="ECO:0000256" key="1">
    <source>
        <dbReference type="SAM" id="Phobius"/>
    </source>
</evidence>
<sequence length="66" mass="7303">MNLLEVFIILGSVVGSMLFSGGILWMIFINWTTGFTALGIGSAIIVITMLVALIYYMWEVYHDGKA</sequence>
<protein>
    <submittedName>
        <fullName evidence="2">Uncharacterized protein</fullName>
    </submittedName>
</protein>
<accession>A0AAJ1HNF5</accession>
<dbReference type="Proteomes" id="UP001218021">
    <property type="component" value="Unassembled WGS sequence"/>
</dbReference>
<evidence type="ECO:0000313" key="2">
    <source>
        <dbReference type="EMBL" id="MDC2827674.1"/>
    </source>
</evidence>
<dbReference type="EMBL" id="JAQOND010000019">
    <property type="protein sequence ID" value="MDC2827674.1"/>
    <property type="molecule type" value="Genomic_DNA"/>
</dbReference>
<comment type="caution">
    <text evidence="2">The sequence shown here is derived from an EMBL/GenBank/DDBJ whole genome shotgun (WGS) entry which is preliminary data.</text>
</comment>
<dbReference type="RefSeq" id="WP_272207867.1">
    <property type="nucleotide sequence ID" value="NZ_JAQONC010000019.1"/>
</dbReference>
<organism evidence="2 3">
    <name type="scientific">Limosilactobacillus mucosae</name>
    <name type="common">Lactobacillus mucosae</name>
    <dbReference type="NCBI Taxonomy" id="97478"/>
    <lineage>
        <taxon>Bacteria</taxon>
        <taxon>Bacillati</taxon>
        <taxon>Bacillota</taxon>
        <taxon>Bacilli</taxon>
        <taxon>Lactobacillales</taxon>
        <taxon>Lactobacillaceae</taxon>
        <taxon>Limosilactobacillus</taxon>
    </lineage>
</organism>
<feature type="transmembrane region" description="Helical" evidence="1">
    <location>
        <begin position="35"/>
        <end position="58"/>
    </location>
</feature>
<gene>
    <name evidence="2" type="ORF">PO158_05145</name>
</gene>
<proteinExistence type="predicted"/>